<sequence length="282" mass="33638">MKKNNKIAIVSFLILTFIMILSTLTFLVKYSNKETISNSNIQIDKKNFSDQNQDRWEIFLQHEYINRLLDLSFKDQNKKIKYISEQKVLAFNDQYYKKVKDEYLNYANTFIIAYGNDNTYPKKHYDEKVDELFKQNWLSTLFNLNRFTFFAYDDDNQFAKINSQNNALKFGAFRKLKTNEILQFGVWNRSNDTDEMYLLTSDYSILKITIRQKNDNIETSIFNYAFLYSELSKDQFKAEKFDILKYIKAEFLKVKNPNSIEKSEMNEKLGGNPLRFVIVDID</sequence>
<dbReference type="Proteomes" id="UP000008907">
    <property type="component" value="Chromosome"/>
</dbReference>
<evidence type="ECO:0000313" key="2">
    <source>
        <dbReference type="EMBL" id="AEM68750.1"/>
    </source>
</evidence>
<keyword evidence="1" id="KW-0472">Membrane</keyword>
<organism evidence="2 3">
    <name type="scientific">Mycoplasma putrefaciens (strain ATCC 15718 / NCTC 10155 / C30 KS-1 / KS-1)</name>
    <dbReference type="NCBI Taxonomy" id="743965"/>
    <lineage>
        <taxon>Bacteria</taxon>
        <taxon>Bacillati</taxon>
        <taxon>Mycoplasmatota</taxon>
        <taxon>Mollicutes</taxon>
        <taxon>Mycoplasmataceae</taxon>
        <taxon>Mycoplasma</taxon>
    </lineage>
</organism>
<evidence type="ECO:0000256" key="1">
    <source>
        <dbReference type="SAM" id="Phobius"/>
    </source>
</evidence>
<keyword evidence="1" id="KW-0812">Transmembrane</keyword>
<keyword evidence="1" id="KW-1133">Transmembrane helix</keyword>
<gene>
    <name evidence="2" type="ordered locus">MPUT_0374</name>
</gene>
<feature type="transmembrane region" description="Helical" evidence="1">
    <location>
        <begin position="7"/>
        <end position="28"/>
    </location>
</feature>
<dbReference type="NCBIfam" id="TIGR04313">
    <property type="entry name" value="aro_clust_Mycop"/>
    <property type="match status" value="1"/>
</dbReference>
<dbReference type="AlphaFoldDB" id="A0A7U3ZSK4"/>
<reference evidence="2 3" key="1">
    <citation type="journal article" date="2011" name="J. Bacteriol.">
        <title>Genome Sequence of Mycoplasma putrefaciens Type Strain KS1.</title>
        <authorList>
            <person name="Calcutt M.J."/>
            <person name="Foecking M.F."/>
        </authorList>
    </citation>
    <scope>NUCLEOTIDE SEQUENCE [LARGE SCALE GENOMIC DNA]</scope>
    <source>
        <strain evidence="3">ATCC 15718 / NCTC 10155 / C30 KS-1 / KS-1</strain>
    </source>
</reference>
<proteinExistence type="predicted"/>
<dbReference type="RefSeq" id="WP_014035106.1">
    <property type="nucleotide sequence ID" value="NC_015946.1"/>
</dbReference>
<dbReference type="KEGG" id="mpf:MPUT_0374"/>
<evidence type="ECO:0000313" key="3">
    <source>
        <dbReference type="Proteomes" id="UP000008907"/>
    </source>
</evidence>
<dbReference type="EMBL" id="CP003021">
    <property type="protein sequence ID" value="AEM68750.1"/>
    <property type="molecule type" value="Genomic_DNA"/>
</dbReference>
<accession>A0A7U3ZSK4</accession>
<protein>
    <submittedName>
        <fullName evidence="2">Uncharacterized protein</fullName>
    </submittedName>
</protein>
<dbReference type="InterPro" id="IPR027593">
    <property type="entry name" value="Aro_clust"/>
</dbReference>
<name>A0A7U3ZSK4_MYCPK</name>